<keyword evidence="4 9" id="KW-0805">Transcription regulation</keyword>
<dbReference type="AlphaFoldDB" id="A0AAN6XMX8"/>
<evidence type="ECO:0000256" key="1">
    <source>
        <dbReference type="ARBA" id="ARBA00004123"/>
    </source>
</evidence>
<accession>A0AAN6XMX8</accession>
<reference evidence="11" key="2">
    <citation type="submission" date="2023-05" db="EMBL/GenBank/DDBJ databases">
        <authorList>
            <consortium name="Lawrence Berkeley National Laboratory"/>
            <person name="Steindorff A."/>
            <person name="Hensen N."/>
            <person name="Bonometti L."/>
            <person name="Westerberg I."/>
            <person name="Brannstrom I.O."/>
            <person name="Guillou S."/>
            <person name="Cros-Aarteil S."/>
            <person name="Calhoun S."/>
            <person name="Haridas S."/>
            <person name="Kuo A."/>
            <person name="Mondo S."/>
            <person name="Pangilinan J."/>
            <person name="Riley R."/>
            <person name="Labutti K."/>
            <person name="Andreopoulos B."/>
            <person name="Lipzen A."/>
            <person name="Chen C."/>
            <person name="Yanf M."/>
            <person name="Daum C."/>
            <person name="Ng V."/>
            <person name="Clum A."/>
            <person name="Ohm R."/>
            <person name="Martin F."/>
            <person name="Silar P."/>
            <person name="Natvig D."/>
            <person name="Lalanne C."/>
            <person name="Gautier V."/>
            <person name="Ament-Velasquez S.L."/>
            <person name="Kruys A."/>
            <person name="Hutchinson M.I."/>
            <person name="Powell A.J."/>
            <person name="Barry K."/>
            <person name="Miller A.N."/>
            <person name="Grigoriev I.V."/>
            <person name="Debuchy R."/>
            <person name="Gladieux P."/>
            <person name="Thoren M.H."/>
            <person name="Johannesson H."/>
        </authorList>
    </citation>
    <scope>NUCLEOTIDE SEQUENCE</scope>
    <source>
        <strain evidence="11">CBS 315.58</strain>
    </source>
</reference>
<proteinExistence type="inferred from homology"/>
<feature type="region of interest" description="Disordered" evidence="10">
    <location>
        <begin position="799"/>
        <end position="831"/>
    </location>
</feature>
<evidence type="ECO:0000256" key="6">
    <source>
        <dbReference type="ARBA" id="ARBA00023163"/>
    </source>
</evidence>
<feature type="compositionally biased region" description="Low complexity" evidence="10">
    <location>
        <begin position="799"/>
        <end position="815"/>
    </location>
</feature>
<feature type="region of interest" description="Disordered" evidence="10">
    <location>
        <begin position="918"/>
        <end position="940"/>
    </location>
</feature>
<comment type="subunit">
    <text evidence="9">Component of the Mediator complex.</text>
</comment>
<dbReference type="InterPro" id="IPR014801">
    <property type="entry name" value="Mediator_Med5_fun"/>
</dbReference>
<dbReference type="GO" id="GO:0016592">
    <property type="term" value="C:mediator complex"/>
    <property type="evidence" value="ECO:0007669"/>
    <property type="project" value="InterPro"/>
</dbReference>
<evidence type="ECO:0000256" key="8">
    <source>
        <dbReference type="ARBA" id="ARBA00031256"/>
    </source>
</evidence>
<name>A0AAN6XMX8_9PEZI</name>
<dbReference type="EMBL" id="MU863890">
    <property type="protein sequence ID" value="KAK4203308.1"/>
    <property type="molecule type" value="Genomic_DNA"/>
</dbReference>
<keyword evidence="5 9" id="KW-0010">Activator</keyword>
<sequence>MEGPATAGSSLTGLPAAVAQWAQLINRARLQRLDPDKFAVFSRILFVKHPLPPAIVAELLLRPTPDNTVALDPRVPQYLSHLIKQKRVDTASVLRVLFKYSTIHTKIHPQSEDQPSKEGDAGAPPRKKLVRWTSSYSSEAILFWRLAQTVNQGIGIRCGRDVVETSKVLVRWMTLFTEAAAVFSQDAFGSMHSLNAKLEMERSRESFIMFLNAFSANPLVPKTFRIPAAKAIRKRLSQAFEAFLPSIMQVNPAIASQLEMFRTQTLATHDPTEKKNAAVSDMNSYMDNMMGLESFQVPEIPVVNTRAGLYIYISAALVGRPAIDDVALFTYLHNRYRGDIQQAAVQLILASFDVLANAVFRNEGAKAGHLLKSFVVNKVPLVLVSLAQSSPMYTFNPEICITEALGQVDTNVFPTFSGMFDMSSNTGSSFQDSVRQDFCFACQLHGLLSQTAIENLLGDITYQTLPDEGRYVKDILVQSCLQDSDRTQKLIGELDNMNGNVGAAAQAVVEVIGSLCKNRETMALKQLCSQLASKPLSLDILLLFSPAQKILHPLRELIDHWGGYDEEQGEYQPVYEEFGSILLLLMAFVYRYNLSPADLGVRSQDSFVGKLIGGGHTVRLLGDLSPQEQSHLSGWIQGLFAEGGLGDELMASCPPQDFYLLMPVLFSQISVALSAGFLNEETLKSGLEYLVEVFLLPSLVPAILYLSNQLWAEGAEGQRSIMKILQLLIRPNSISNEASAMFQSVLNIVAKPLEHALRSYQRSDPKSQEVEPLLRAIKENLTVSRRTGGADHAELESWTTTHGNHTPGNHGNNTTLPGSLPGPGRQPAQHLDGGISAAVRHTIQSLVNWVQQAPLNGNSMPTAYTHRQTLAALKLLGAKQLLTVLVDELKTLTESGQGSVAYDVVTSLICAPDVTNDTSLASSNPPNDETATDAFSAPPPPIQRRLTLREVLKHEADDWKKMQKAGPMMAETVVRLYRQVEAQMEIPQTPVAGLLGQPDMVGGLGVVGGDALDNAMAAAAAAQGVVGDNVGVGNVNVEGMTIDTSGLGGVDNHDGVDLGSAAGSAIGGPGGDLDGDNIFGGLPTLVGADFDSAGFGGWGDMDLS</sequence>
<dbReference type="Proteomes" id="UP001303160">
    <property type="component" value="Unassembled WGS sequence"/>
</dbReference>
<organism evidence="11 12">
    <name type="scientific">Triangularia verruculosa</name>
    <dbReference type="NCBI Taxonomy" id="2587418"/>
    <lineage>
        <taxon>Eukaryota</taxon>
        <taxon>Fungi</taxon>
        <taxon>Dikarya</taxon>
        <taxon>Ascomycota</taxon>
        <taxon>Pezizomycotina</taxon>
        <taxon>Sordariomycetes</taxon>
        <taxon>Sordariomycetidae</taxon>
        <taxon>Sordariales</taxon>
        <taxon>Podosporaceae</taxon>
        <taxon>Triangularia</taxon>
    </lineage>
</organism>
<evidence type="ECO:0000256" key="10">
    <source>
        <dbReference type="SAM" id="MobiDB-lite"/>
    </source>
</evidence>
<comment type="subcellular location">
    <subcellularLocation>
        <location evidence="1 9">Nucleus</location>
    </subcellularLocation>
</comment>
<evidence type="ECO:0000313" key="11">
    <source>
        <dbReference type="EMBL" id="KAK4203308.1"/>
    </source>
</evidence>
<evidence type="ECO:0000256" key="7">
    <source>
        <dbReference type="ARBA" id="ARBA00023242"/>
    </source>
</evidence>
<keyword evidence="6 9" id="KW-0804">Transcription</keyword>
<dbReference type="Pfam" id="PF08689">
    <property type="entry name" value="Med5"/>
    <property type="match status" value="1"/>
</dbReference>
<protein>
    <recommendedName>
        <fullName evidence="3 9">Mediator of RNA polymerase II transcription subunit 5</fullName>
    </recommendedName>
    <alternativeName>
        <fullName evidence="8 9">Mediator complex subunit 5</fullName>
    </alternativeName>
</protein>
<evidence type="ECO:0000256" key="4">
    <source>
        <dbReference type="ARBA" id="ARBA00023015"/>
    </source>
</evidence>
<feature type="compositionally biased region" description="Polar residues" evidence="10">
    <location>
        <begin position="918"/>
        <end position="929"/>
    </location>
</feature>
<comment type="caution">
    <text evidence="11">The sequence shown here is derived from an EMBL/GenBank/DDBJ whole genome shotgun (WGS) entry which is preliminary data.</text>
</comment>
<dbReference type="PANTHER" id="PTHR35784:SF1">
    <property type="entry name" value="MEDIATOR OF RNA POLYMERASE II TRANSCRIPTION SUBUNIT 5"/>
    <property type="match status" value="1"/>
</dbReference>
<evidence type="ECO:0000256" key="2">
    <source>
        <dbReference type="ARBA" id="ARBA00008782"/>
    </source>
</evidence>
<comment type="function">
    <text evidence="9">Component of the Mediator complex, a coactivator involved in the regulated transcription of nearly all RNA polymerase II-dependent genes. Mediator functions as a bridge to convey information from gene-specific regulatory proteins to the basal RNA polymerase II transcription machinery. Mediator is recruited to promoters by direct interactions with regulatory proteins and serves as a scaffold for the assembly of a functional preinitiation complex with RNA polymerase II and the general transcription factors.</text>
</comment>
<dbReference type="PANTHER" id="PTHR35784">
    <property type="entry name" value="MEDIATOR OF RNA POLYMERASE II TRANSCRIPTION SUBUNIT 5"/>
    <property type="match status" value="1"/>
</dbReference>
<evidence type="ECO:0000313" key="12">
    <source>
        <dbReference type="Proteomes" id="UP001303160"/>
    </source>
</evidence>
<dbReference type="GO" id="GO:0003712">
    <property type="term" value="F:transcription coregulator activity"/>
    <property type="evidence" value="ECO:0007669"/>
    <property type="project" value="InterPro"/>
</dbReference>
<comment type="similarity">
    <text evidence="2 9">Belongs to the Mediator complex subunit 5 family.</text>
</comment>
<keyword evidence="12" id="KW-1185">Reference proteome</keyword>
<reference evidence="11" key="1">
    <citation type="journal article" date="2023" name="Mol. Phylogenet. Evol.">
        <title>Genome-scale phylogeny and comparative genomics of the fungal order Sordariales.</title>
        <authorList>
            <person name="Hensen N."/>
            <person name="Bonometti L."/>
            <person name="Westerberg I."/>
            <person name="Brannstrom I.O."/>
            <person name="Guillou S."/>
            <person name="Cros-Aarteil S."/>
            <person name="Calhoun S."/>
            <person name="Haridas S."/>
            <person name="Kuo A."/>
            <person name="Mondo S."/>
            <person name="Pangilinan J."/>
            <person name="Riley R."/>
            <person name="LaButti K."/>
            <person name="Andreopoulos B."/>
            <person name="Lipzen A."/>
            <person name="Chen C."/>
            <person name="Yan M."/>
            <person name="Daum C."/>
            <person name="Ng V."/>
            <person name="Clum A."/>
            <person name="Steindorff A."/>
            <person name="Ohm R.A."/>
            <person name="Martin F."/>
            <person name="Silar P."/>
            <person name="Natvig D.O."/>
            <person name="Lalanne C."/>
            <person name="Gautier V."/>
            <person name="Ament-Velasquez S.L."/>
            <person name="Kruys A."/>
            <person name="Hutchinson M.I."/>
            <person name="Powell A.J."/>
            <person name="Barry K."/>
            <person name="Miller A.N."/>
            <person name="Grigoriev I.V."/>
            <person name="Debuchy R."/>
            <person name="Gladieux P."/>
            <person name="Hiltunen Thoren M."/>
            <person name="Johannesson H."/>
        </authorList>
    </citation>
    <scope>NUCLEOTIDE SEQUENCE</scope>
    <source>
        <strain evidence="11">CBS 315.58</strain>
    </source>
</reference>
<keyword evidence="7 9" id="KW-0539">Nucleus</keyword>
<gene>
    <name evidence="9" type="primary">MED5</name>
    <name evidence="11" type="ORF">QBC40DRAFT_262653</name>
</gene>
<dbReference type="GO" id="GO:0006357">
    <property type="term" value="P:regulation of transcription by RNA polymerase II"/>
    <property type="evidence" value="ECO:0007669"/>
    <property type="project" value="InterPro"/>
</dbReference>
<evidence type="ECO:0000256" key="5">
    <source>
        <dbReference type="ARBA" id="ARBA00023159"/>
    </source>
</evidence>
<evidence type="ECO:0000256" key="9">
    <source>
        <dbReference type="RuleBase" id="RU364142"/>
    </source>
</evidence>
<evidence type="ECO:0000256" key="3">
    <source>
        <dbReference type="ARBA" id="ARBA00020628"/>
    </source>
</evidence>